<organism evidence="11 12">
    <name type="scientific">Candidatus Merdivivens faecigallinarum</name>
    <dbReference type="NCBI Taxonomy" id="2840871"/>
    <lineage>
        <taxon>Bacteria</taxon>
        <taxon>Pseudomonadati</taxon>
        <taxon>Bacteroidota</taxon>
        <taxon>Bacteroidia</taxon>
        <taxon>Bacteroidales</taxon>
        <taxon>Muribaculaceae</taxon>
        <taxon>Muribaculaceae incertae sedis</taxon>
        <taxon>Candidatus Merdivivens</taxon>
    </lineage>
</organism>
<keyword evidence="10" id="KW-1003">Cell membrane</keyword>
<feature type="transmembrane region" description="Helical" evidence="10">
    <location>
        <begin position="256"/>
        <end position="274"/>
    </location>
</feature>
<feature type="transmembrane region" description="Helical" evidence="10">
    <location>
        <begin position="225"/>
        <end position="244"/>
    </location>
</feature>
<dbReference type="InterPro" id="IPR004338">
    <property type="entry name" value="NqrB/RnfD"/>
</dbReference>
<dbReference type="Proteomes" id="UP000823772">
    <property type="component" value="Unassembled WGS sequence"/>
</dbReference>
<comment type="function">
    <text evidence="10">Part of a membrane-bound complex that couples electron transfer with translocation of ions across the membrane.</text>
</comment>
<evidence type="ECO:0000256" key="8">
    <source>
        <dbReference type="ARBA" id="ARBA00022989"/>
    </source>
</evidence>
<keyword evidence="4 10" id="KW-0288">FMN</keyword>
<dbReference type="PANTHER" id="PTHR30578:SF0">
    <property type="entry name" value="ION-TRANSLOCATING OXIDOREDUCTASE COMPLEX SUBUNIT D"/>
    <property type="match status" value="1"/>
</dbReference>
<comment type="caution">
    <text evidence="11">The sequence shown here is derived from an EMBL/GenBank/DDBJ whole genome shotgun (WGS) entry which is preliminary data.</text>
</comment>
<keyword evidence="9 10" id="KW-0472">Membrane</keyword>
<comment type="subunit">
    <text evidence="10">The complex is composed of six subunits: RnfA, RnfB, RnfC, RnfD, RnfE and RnfG.</text>
</comment>
<evidence type="ECO:0000256" key="5">
    <source>
        <dbReference type="ARBA" id="ARBA00022692"/>
    </source>
</evidence>
<feature type="transmembrane region" description="Helical" evidence="10">
    <location>
        <begin position="120"/>
        <end position="139"/>
    </location>
</feature>
<feature type="modified residue" description="FMN phosphoryl threonine" evidence="10">
    <location>
        <position position="163"/>
    </location>
</feature>
<keyword evidence="1 10" id="KW-0813">Transport</keyword>
<reference evidence="11" key="2">
    <citation type="journal article" date="2021" name="PeerJ">
        <title>Extensive microbial diversity within the chicken gut microbiome revealed by metagenomics and culture.</title>
        <authorList>
            <person name="Gilroy R."/>
            <person name="Ravi A."/>
            <person name="Getino M."/>
            <person name="Pursley I."/>
            <person name="Horton D.L."/>
            <person name="Alikhan N.F."/>
            <person name="Baker D."/>
            <person name="Gharbi K."/>
            <person name="Hall N."/>
            <person name="Watson M."/>
            <person name="Adriaenssens E.M."/>
            <person name="Foster-Nyarko E."/>
            <person name="Jarju S."/>
            <person name="Secka A."/>
            <person name="Antonio M."/>
            <person name="Oren A."/>
            <person name="Chaudhuri R.R."/>
            <person name="La Ragione R."/>
            <person name="Hildebrand F."/>
            <person name="Pallen M.J."/>
        </authorList>
    </citation>
    <scope>NUCLEOTIDE SEQUENCE</scope>
    <source>
        <strain evidence="11">B3-2255</strain>
    </source>
</reference>
<evidence type="ECO:0000256" key="9">
    <source>
        <dbReference type="ARBA" id="ARBA00023136"/>
    </source>
</evidence>
<comment type="cofactor">
    <cofactor evidence="10">
        <name>FMN</name>
        <dbReference type="ChEBI" id="CHEBI:58210"/>
    </cofactor>
</comment>
<dbReference type="EC" id="7.-.-.-" evidence="10"/>
<dbReference type="Pfam" id="PF03116">
    <property type="entry name" value="NQR2_RnfD_RnfE"/>
    <property type="match status" value="1"/>
</dbReference>
<accession>A0A9D9NPS5</accession>
<feature type="transmembrane region" description="Helical" evidence="10">
    <location>
        <begin position="281"/>
        <end position="300"/>
    </location>
</feature>
<comment type="similarity">
    <text evidence="10">Belongs to the NqrB/RnfD family.</text>
</comment>
<dbReference type="GO" id="GO:0005886">
    <property type="term" value="C:plasma membrane"/>
    <property type="evidence" value="ECO:0007669"/>
    <property type="project" value="UniProtKB-SubCell"/>
</dbReference>
<evidence type="ECO:0000256" key="6">
    <source>
        <dbReference type="ARBA" id="ARBA00022967"/>
    </source>
</evidence>
<evidence type="ECO:0000313" key="11">
    <source>
        <dbReference type="EMBL" id="MBO8481639.1"/>
    </source>
</evidence>
<dbReference type="AlphaFoldDB" id="A0A9D9NPS5"/>
<evidence type="ECO:0000256" key="1">
    <source>
        <dbReference type="ARBA" id="ARBA00022448"/>
    </source>
</evidence>
<dbReference type="GO" id="GO:0055085">
    <property type="term" value="P:transmembrane transport"/>
    <property type="evidence" value="ECO:0007669"/>
    <property type="project" value="InterPro"/>
</dbReference>
<proteinExistence type="inferred from homology"/>
<name>A0A9D9NPS5_9BACT</name>
<comment type="subcellular location">
    <subcellularLocation>
        <location evidence="10">Cell membrane</location>
        <topology evidence="10">Multi-pass membrane protein</topology>
    </subcellularLocation>
</comment>
<reference evidence="11" key="1">
    <citation type="submission" date="2020-10" db="EMBL/GenBank/DDBJ databases">
        <authorList>
            <person name="Gilroy R."/>
        </authorList>
    </citation>
    <scope>NUCLEOTIDE SEQUENCE</scope>
    <source>
        <strain evidence="11">B3-2255</strain>
    </source>
</reference>
<protein>
    <recommendedName>
        <fullName evidence="10">Ion-translocating oxidoreductase complex subunit D</fullName>
        <ecNumber evidence="10">7.-.-.-</ecNumber>
    </recommendedName>
    <alternativeName>
        <fullName evidence="10">Rnf electron transport complex subunit D</fullName>
    </alternativeName>
</protein>
<evidence type="ECO:0000256" key="7">
    <source>
        <dbReference type="ARBA" id="ARBA00022982"/>
    </source>
</evidence>
<evidence type="ECO:0000256" key="3">
    <source>
        <dbReference type="ARBA" id="ARBA00022630"/>
    </source>
</evidence>
<feature type="transmembrane region" description="Helical" evidence="10">
    <location>
        <begin position="95"/>
        <end position="113"/>
    </location>
</feature>
<evidence type="ECO:0000256" key="4">
    <source>
        <dbReference type="ARBA" id="ARBA00022643"/>
    </source>
</evidence>
<dbReference type="PANTHER" id="PTHR30578">
    <property type="entry name" value="ELECTRON TRANSPORT COMPLEX PROTEIN RNFD"/>
    <property type="match status" value="1"/>
</dbReference>
<dbReference type="HAMAP" id="MF_00462">
    <property type="entry name" value="RsxD_RnfD"/>
    <property type="match status" value="1"/>
</dbReference>
<dbReference type="InterPro" id="IPR011303">
    <property type="entry name" value="RnfD_bac"/>
</dbReference>
<keyword evidence="8 10" id="KW-1133">Transmembrane helix</keyword>
<dbReference type="EMBL" id="JADILY010000080">
    <property type="protein sequence ID" value="MBO8481639.1"/>
    <property type="molecule type" value="Genomic_DNA"/>
</dbReference>
<evidence type="ECO:0000256" key="2">
    <source>
        <dbReference type="ARBA" id="ARBA00022553"/>
    </source>
</evidence>
<keyword evidence="5 10" id="KW-0812">Transmembrane</keyword>
<dbReference type="NCBIfam" id="TIGR01946">
    <property type="entry name" value="rnfD"/>
    <property type="match status" value="1"/>
</dbReference>
<keyword evidence="7 10" id="KW-0249">Electron transport</keyword>
<evidence type="ECO:0000256" key="10">
    <source>
        <dbReference type="HAMAP-Rule" id="MF_00462"/>
    </source>
</evidence>
<feature type="transmembrane region" description="Helical" evidence="10">
    <location>
        <begin position="197"/>
        <end position="218"/>
    </location>
</feature>
<evidence type="ECO:0000313" key="12">
    <source>
        <dbReference type="Proteomes" id="UP000823772"/>
    </source>
</evidence>
<sequence>MKKLIVSPSPHIHSADSTRKIMRDVLIAMAPAFLVSVWFFGMSVIMLALVGVLACVLTEWLITKFLMKRKSTVSDLSAAVTGVLLALNLPPNSPWWLIAVGAVFSIGVVKMSFGGLGQNIFNPAIAGRVFLLISFPTLMTDWSLPDFWLRASGAGVDAVSGATPLAIVKEGLAGGMTMDEIFAANGFTYSEMLFARIGGSVGEVSAVALIIGFIYLLARKVVKPHIPLAIICTIFIFSGIFWLIDPQHYTDPVFNILTGGVLLGSFFMATDYATSPMGKTAMVIYGVGIGLITVIIRYFGSYPEGISFAILIMNSVVPLLNKYVKPRKFGR</sequence>
<feature type="transmembrane region" description="Helical" evidence="10">
    <location>
        <begin position="306"/>
        <end position="324"/>
    </location>
</feature>
<keyword evidence="2 10" id="KW-0597">Phosphoprotein</keyword>
<dbReference type="GO" id="GO:0022900">
    <property type="term" value="P:electron transport chain"/>
    <property type="evidence" value="ECO:0007669"/>
    <property type="project" value="UniProtKB-UniRule"/>
</dbReference>
<keyword evidence="6 10" id="KW-1278">Translocase</keyword>
<gene>
    <name evidence="10" type="primary">rnfD</name>
    <name evidence="11" type="ORF">IAC87_03730</name>
</gene>
<keyword evidence="3 10" id="KW-0285">Flavoprotein</keyword>